<organism evidence="1">
    <name type="scientific">Tanacetum cinerariifolium</name>
    <name type="common">Dalmatian daisy</name>
    <name type="synonym">Chrysanthemum cinerariifolium</name>
    <dbReference type="NCBI Taxonomy" id="118510"/>
    <lineage>
        <taxon>Eukaryota</taxon>
        <taxon>Viridiplantae</taxon>
        <taxon>Streptophyta</taxon>
        <taxon>Embryophyta</taxon>
        <taxon>Tracheophyta</taxon>
        <taxon>Spermatophyta</taxon>
        <taxon>Magnoliopsida</taxon>
        <taxon>eudicotyledons</taxon>
        <taxon>Gunneridae</taxon>
        <taxon>Pentapetalae</taxon>
        <taxon>asterids</taxon>
        <taxon>campanulids</taxon>
        <taxon>Asterales</taxon>
        <taxon>Asteraceae</taxon>
        <taxon>Asteroideae</taxon>
        <taxon>Anthemideae</taxon>
        <taxon>Anthemidinae</taxon>
        <taxon>Tanacetum</taxon>
    </lineage>
</organism>
<dbReference type="AntiFam" id="ANF00142">
    <property type="entry name" value="Shadow ORF (opposite yadG)"/>
</dbReference>
<dbReference type="EMBL" id="BKCJ011781586">
    <property type="protein sequence ID" value="GFD52385.1"/>
    <property type="molecule type" value="Genomic_DNA"/>
</dbReference>
<name>A0A699WXV3_TANCI</name>
<gene>
    <name evidence="1" type="ORF">Tci_924354</name>
</gene>
<sequence>MADEQVREAVADLQIPQQRDNLLLHRAIQCRGWFVQENQVRLQHQRSCDGNALALTAGELMGIAMTRVRIQTDFAQYP</sequence>
<reference evidence="1" key="1">
    <citation type="journal article" date="2019" name="Sci. Rep.">
        <title>Draft genome of Tanacetum cinerariifolium, the natural source of mosquito coil.</title>
        <authorList>
            <person name="Yamashiro T."/>
            <person name="Shiraishi A."/>
            <person name="Satake H."/>
            <person name="Nakayama K."/>
        </authorList>
    </citation>
    <scope>NUCLEOTIDE SEQUENCE</scope>
</reference>
<comment type="caution">
    <text evidence="1">The sequence shown here is derived from an EMBL/GenBank/DDBJ whole genome shotgun (WGS) entry which is preliminary data.</text>
</comment>
<proteinExistence type="predicted"/>
<protein>
    <submittedName>
        <fullName evidence="1">Uncharacterized protein</fullName>
    </submittedName>
</protein>
<accession>A0A699WXV3</accession>
<dbReference type="AlphaFoldDB" id="A0A699WXV3"/>
<dbReference type="AntiFam" id="ANF00095">
    <property type="entry name" value="Shadow ORF (opposite ABC transporters)"/>
</dbReference>
<evidence type="ECO:0000313" key="1">
    <source>
        <dbReference type="EMBL" id="GFD52385.1"/>
    </source>
</evidence>
<feature type="non-terminal residue" evidence="1">
    <location>
        <position position="78"/>
    </location>
</feature>